<protein>
    <submittedName>
        <fullName evidence="1">Uncharacterized protein</fullName>
    </submittedName>
</protein>
<dbReference type="EMBL" id="SRLO01000018">
    <property type="protein sequence ID" value="TNN85906.1"/>
    <property type="molecule type" value="Genomic_DNA"/>
</dbReference>
<comment type="caution">
    <text evidence="1">The sequence shown here is derived from an EMBL/GenBank/DDBJ whole genome shotgun (WGS) entry which is preliminary data.</text>
</comment>
<evidence type="ECO:0000313" key="1">
    <source>
        <dbReference type="EMBL" id="TNN85906.1"/>
    </source>
</evidence>
<keyword evidence="2" id="KW-1185">Reference proteome</keyword>
<dbReference type="AlphaFoldDB" id="A0A4Z2J6U1"/>
<dbReference type="Proteomes" id="UP000314294">
    <property type="component" value="Unassembled WGS sequence"/>
</dbReference>
<organism evidence="1 2">
    <name type="scientific">Liparis tanakae</name>
    <name type="common">Tanaka's snailfish</name>
    <dbReference type="NCBI Taxonomy" id="230148"/>
    <lineage>
        <taxon>Eukaryota</taxon>
        <taxon>Metazoa</taxon>
        <taxon>Chordata</taxon>
        <taxon>Craniata</taxon>
        <taxon>Vertebrata</taxon>
        <taxon>Euteleostomi</taxon>
        <taxon>Actinopterygii</taxon>
        <taxon>Neopterygii</taxon>
        <taxon>Teleostei</taxon>
        <taxon>Neoteleostei</taxon>
        <taxon>Acanthomorphata</taxon>
        <taxon>Eupercaria</taxon>
        <taxon>Perciformes</taxon>
        <taxon>Cottioidei</taxon>
        <taxon>Cottales</taxon>
        <taxon>Liparidae</taxon>
        <taxon>Liparis</taxon>
    </lineage>
</organism>
<evidence type="ECO:0000313" key="2">
    <source>
        <dbReference type="Proteomes" id="UP000314294"/>
    </source>
</evidence>
<gene>
    <name evidence="1" type="ORF">EYF80_003750</name>
</gene>
<accession>A0A4Z2J6U1</accession>
<proteinExistence type="predicted"/>
<name>A0A4Z2J6U1_9TELE</name>
<sequence length="80" mass="8627">MGAGPRSELAAGPSAKAFVPRVRRIFLIRVTNSSYGASDYESRLTCRPRVTPSSSRIKKKLMKDEAAGRVTCVGEDAANL</sequence>
<reference evidence="1 2" key="1">
    <citation type="submission" date="2019-03" db="EMBL/GenBank/DDBJ databases">
        <title>First draft genome of Liparis tanakae, snailfish: a comprehensive survey of snailfish specific genes.</title>
        <authorList>
            <person name="Kim W."/>
            <person name="Song I."/>
            <person name="Jeong J.-H."/>
            <person name="Kim D."/>
            <person name="Kim S."/>
            <person name="Ryu S."/>
            <person name="Song J.Y."/>
            <person name="Lee S.K."/>
        </authorList>
    </citation>
    <scope>NUCLEOTIDE SEQUENCE [LARGE SCALE GENOMIC DNA]</scope>
    <source>
        <tissue evidence="1">Muscle</tissue>
    </source>
</reference>